<dbReference type="SUPFAM" id="SSF53155">
    <property type="entry name" value="Methylated DNA-protein cysteine methyltransferase domain"/>
    <property type="match status" value="1"/>
</dbReference>
<evidence type="ECO:0000256" key="6">
    <source>
        <dbReference type="ARBA" id="ARBA00022763"/>
    </source>
</evidence>
<dbReference type="Pfam" id="PF02870">
    <property type="entry name" value="Methyltransf_1N"/>
    <property type="match status" value="1"/>
</dbReference>
<keyword evidence="5 9" id="KW-0808">Transferase</keyword>
<dbReference type="GO" id="GO:0006307">
    <property type="term" value="P:DNA alkylation repair"/>
    <property type="evidence" value="ECO:0007669"/>
    <property type="project" value="UniProtKB-UniRule"/>
</dbReference>
<keyword evidence="6 9" id="KW-0227">DNA damage</keyword>
<sequence>MGILSLHSPLGDLTLFEEDDHIIALEWGWGDRQQPSALLIEAAQQVQDYFDGVRTLFDLPLNPHGSDFQKRAWSAISQIPYGTTQSYGDLAHKIGTKARAMGNACRTNPIPIIIPCHRVLSAQGNLTGYSGMGGLDSKAALIRLEGIAPQLPL</sequence>
<comment type="catalytic activity">
    <reaction evidence="1 9">
        <text>a 4-O-methyl-thymidine in DNA + L-cysteinyl-[protein] = a thymidine in DNA + S-methyl-L-cysteinyl-[protein]</text>
        <dbReference type="Rhea" id="RHEA:53428"/>
        <dbReference type="Rhea" id="RHEA-COMP:10131"/>
        <dbReference type="Rhea" id="RHEA-COMP:10132"/>
        <dbReference type="Rhea" id="RHEA-COMP:13555"/>
        <dbReference type="Rhea" id="RHEA-COMP:13556"/>
        <dbReference type="ChEBI" id="CHEBI:29950"/>
        <dbReference type="ChEBI" id="CHEBI:82612"/>
        <dbReference type="ChEBI" id="CHEBI:137386"/>
        <dbReference type="ChEBI" id="CHEBI:137387"/>
        <dbReference type="EC" id="2.1.1.63"/>
    </reaction>
</comment>
<dbReference type="Gene3D" id="1.10.10.10">
    <property type="entry name" value="Winged helix-like DNA-binding domain superfamily/Winged helix DNA-binding domain"/>
    <property type="match status" value="1"/>
</dbReference>
<evidence type="ECO:0000256" key="2">
    <source>
        <dbReference type="ARBA" id="ARBA00008711"/>
    </source>
</evidence>
<feature type="domain" description="Methylguanine DNA methyltransferase ribonuclease-like" evidence="11">
    <location>
        <begin position="6"/>
        <end position="62"/>
    </location>
</feature>
<keyword evidence="13" id="KW-1185">Reference proteome</keyword>
<dbReference type="InterPro" id="IPR036217">
    <property type="entry name" value="MethylDNA_cys_MeTrfase_DNAb"/>
</dbReference>
<reference evidence="12 13" key="1">
    <citation type="submission" date="2019-09" db="EMBL/GenBank/DDBJ databases">
        <title>NBRP : Genome information of microbial organism related human and environment.</title>
        <authorList>
            <person name="Hattori M."/>
            <person name="Oshima K."/>
            <person name="Inaba H."/>
            <person name="Suda W."/>
            <person name="Sakamoto M."/>
            <person name="Iino T."/>
            <person name="Kitahara M."/>
            <person name="Oshida Y."/>
            <person name="Iida T."/>
            <person name="Kudo T."/>
            <person name="Itoh T."/>
            <person name="Ohkuma M."/>
        </authorList>
    </citation>
    <scope>NUCLEOTIDE SEQUENCE [LARGE SCALE GENOMIC DNA]</scope>
    <source>
        <strain evidence="12 13">Q-1</strain>
    </source>
</reference>
<name>A0A5A7N2E0_9PROT</name>
<dbReference type="CDD" id="cd06445">
    <property type="entry name" value="ATase"/>
    <property type="match status" value="1"/>
</dbReference>
<dbReference type="Gene3D" id="3.30.160.70">
    <property type="entry name" value="Methylated DNA-protein cysteine methyltransferase domain"/>
    <property type="match status" value="1"/>
</dbReference>
<keyword evidence="4 9" id="KW-0489">Methyltransferase</keyword>
<dbReference type="GO" id="GO:0005737">
    <property type="term" value="C:cytoplasm"/>
    <property type="evidence" value="ECO:0007669"/>
    <property type="project" value="UniProtKB-SubCell"/>
</dbReference>
<dbReference type="PANTHER" id="PTHR10815:SF13">
    <property type="entry name" value="METHYLATED-DNA--PROTEIN-CYSTEINE METHYLTRANSFERASE"/>
    <property type="match status" value="1"/>
</dbReference>
<evidence type="ECO:0000256" key="3">
    <source>
        <dbReference type="ARBA" id="ARBA00022490"/>
    </source>
</evidence>
<dbReference type="InterPro" id="IPR036388">
    <property type="entry name" value="WH-like_DNA-bd_sf"/>
</dbReference>
<accession>A0A5A7N2E0</accession>
<dbReference type="InterPro" id="IPR023546">
    <property type="entry name" value="MGMT"/>
</dbReference>
<dbReference type="Pfam" id="PF01035">
    <property type="entry name" value="DNA_binding_1"/>
    <property type="match status" value="1"/>
</dbReference>
<dbReference type="SUPFAM" id="SSF46767">
    <property type="entry name" value="Methylated DNA-protein cysteine methyltransferase, C-terminal domain"/>
    <property type="match status" value="1"/>
</dbReference>
<evidence type="ECO:0000256" key="1">
    <source>
        <dbReference type="ARBA" id="ARBA00001286"/>
    </source>
</evidence>
<feature type="domain" description="Methylated-DNA-[protein]-cysteine S-methyltransferase DNA binding" evidence="10">
    <location>
        <begin position="67"/>
        <end position="147"/>
    </location>
</feature>
<dbReference type="FunFam" id="1.10.10.10:FF:000214">
    <property type="entry name" value="Methylated-DNA--protein-cysteine methyltransferase"/>
    <property type="match status" value="1"/>
</dbReference>
<dbReference type="EMBL" id="BKCN01000001">
    <property type="protein sequence ID" value="GER02451.1"/>
    <property type="molecule type" value="Genomic_DNA"/>
</dbReference>
<keyword evidence="7 9" id="KW-0234">DNA repair</keyword>
<evidence type="ECO:0000259" key="11">
    <source>
        <dbReference type="Pfam" id="PF02870"/>
    </source>
</evidence>
<dbReference type="GO" id="GO:0032259">
    <property type="term" value="P:methylation"/>
    <property type="evidence" value="ECO:0007669"/>
    <property type="project" value="UniProtKB-KW"/>
</dbReference>
<proteinExistence type="inferred from homology"/>
<dbReference type="AlphaFoldDB" id="A0A5A7N2E0"/>
<evidence type="ECO:0000256" key="7">
    <source>
        <dbReference type="ARBA" id="ARBA00023204"/>
    </source>
</evidence>
<evidence type="ECO:0000313" key="13">
    <source>
        <dbReference type="Proteomes" id="UP000324996"/>
    </source>
</evidence>
<evidence type="ECO:0000313" key="12">
    <source>
        <dbReference type="EMBL" id="GER02451.1"/>
    </source>
</evidence>
<comment type="caution">
    <text evidence="12">The sequence shown here is derived from an EMBL/GenBank/DDBJ whole genome shotgun (WGS) entry which is preliminary data.</text>
</comment>
<dbReference type="RefSeq" id="WP_042088235.1">
    <property type="nucleotide sequence ID" value="NZ_BKCN01000001.1"/>
</dbReference>
<dbReference type="EC" id="2.1.1.63" evidence="9"/>
<evidence type="ECO:0000256" key="5">
    <source>
        <dbReference type="ARBA" id="ARBA00022679"/>
    </source>
</evidence>
<dbReference type="PANTHER" id="PTHR10815">
    <property type="entry name" value="METHYLATED-DNA--PROTEIN-CYSTEINE METHYLTRANSFERASE"/>
    <property type="match status" value="1"/>
</dbReference>
<dbReference type="GO" id="GO:0003908">
    <property type="term" value="F:methylated-DNA-[protein]-cysteine S-methyltransferase activity"/>
    <property type="evidence" value="ECO:0007669"/>
    <property type="project" value="UniProtKB-UniRule"/>
</dbReference>
<comment type="miscellaneous">
    <text evidence="9">This enzyme catalyzes only one turnover and therefore is not strictly catalytic. According to one definition, an enzyme is a biocatalyst that acts repeatedly and over many reaction cycles.</text>
</comment>
<dbReference type="InterPro" id="IPR008332">
    <property type="entry name" value="MethylG_MeTrfase_N"/>
</dbReference>
<comment type="subcellular location">
    <subcellularLocation>
        <location evidence="9">Cytoplasm</location>
    </subcellularLocation>
</comment>
<comment type="catalytic activity">
    <reaction evidence="8 9">
        <text>a 6-O-methyl-2'-deoxyguanosine in DNA + L-cysteinyl-[protein] = S-methyl-L-cysteinyl-[protein] + a 2'-deoxyguanosine in DNA</text>
        <dbReference type="Rhea" id="RHEA:24000"/>
        <dbReference type="Rhea" id="RHEA-COMP:10131"/>
        <dbReference type="Rhea" id="RHEA-COMP:10132"/>
        <dbReference type="Rhea" id="RHEA-COMP:11367"/>
        <dbReference type="Rhea" id="RHEA-COMP:11368"/>
        <dbReference type="ChEBI" id="CHEBI:29950"/>
        <dbReference type="ChEBI" id="CHEBI:82612"/>
        <dbReference type="ChEBI" id="CHEBI:85445"/>
        <dbReference type="ChEBI" id="CHEBI:85448"/>
        <dbReference type="EC" id="2.1.1.63"/>
    </reaction>
</comment>
<protein>
    <recommendedName>
        <fullName evidence="9">Methylated-DNA--protein-cysteine methyltransferase</fullName>
        <ecNumber evidence="9">2.1.1.63</ecNumber>
    </recommendedName>
    <alternativeName>
        <fullName evidence="9">6-O-methylguanine-DNA methyltransferase</fullName>
        <shortName evidence="9">MGMT</shortName>
    </alternativeName>
    <alternativeName>
        <fullName evidence="9">O-6-methylguanine-DNA-alkyltransferase</fullName>
    </alternativeName>
</protein>
<keyword evidence="3 9" id="KW-0963">Cytoplasm</keyword>
<evidence type="ECO:0000259" key="10">
    <source>
        <dbReference type="Pfam" id="PF01035"/>
    </source>
</evidence>
<dbReference type="NCBIfam" id="TIGR00589">
    <property type="entry name" value="ogt"/>
    <property type="match status" value="1"/>
</dbReference>
<dbReference type="InterPro" id="IPR036631">
    <property type="entry name" value="MGMT_N_sf"/>
</dbReference>
<dbReference type="HAMAP" id="MF_00772">
    <property type="entry name" value="OGT"/>
    <property type="match status" value="1"/>
</dbReference>
<gene>
    <name evidence="12" type="ORF">JCM17846_01330</name>
</gene>
<feature type="active site" description="Nucleophile; methyl group acceptor" evidence="9">
    <location>
        <position position="116"/>
    </location>
</feature>
<evidence type="ECO:0000256" key="4">
    <source>
        <dbReference type="ARBA" id="ARBA00022603"/>
    </source>
</evidence>
<dbReference type="PROSITE" id="PS00374">
    <property type="entry name" value="MGMT"/>
    <property type="match status" value="1"/>
</dbReference>
<comment type="function">
    <text evidence="9">Involved in the cellular defense against the biological effects of O6-methylguanine (O6-MeG) and O4-methylthymine (O4-MeT) in DNA. Repairs the methylated nucleobase in DNA by stoichiometrically transferring the methyl group to a cysteine residue in the enzyme. This is a suicide reaction: the enzyme is irreversibly inactivated.</text>
</comment>
<evidence type="ECO:0000256" key="9">
    <source>
        <dbReference type="HAMAP-Rule" id="MF_00772"/>
    </source>
</evidence>
<evidence type="ECO:0000256" key="8">
    <source>
        <dbReference type="ARBA" id="ARBA00049348"/>
    </source>
</evidence>
<dbReference type="InterPro" id="IPR001497">
    <property type="entry name" value="MethylDNA_cys_MeTrfase_AS"/>
</dbReference>
<dbReference type="Proteomes" id="UP000324996">
    <property type="component" value="Unassembled WGS sequence"/>
</dbReference>
<organism evidence="12 13">
    <name type="scientific">Iodidimonas nitroreducens</name>
    <dbReference type="NCBI Taxonomy" id="1236968"/>
    <lineage>
        <taxon>Bacteria</taxon>
        <taxon>Pseudomonadati</taxon>
        <taxon>Pseudomonadota</taxon>
        <taxon>Alphaproteobacteria</taxon>
        <taxon>Iodidimonadales</taxon>
        <taxon>Iodidimonadaceae</taxon>
        <taxon>Iodidimonas</taxon>
    </lineage>
</organism>
<comment type="similarity">
    <text evidence="2 9">Belongs to the MGMT family.</text>
</comment>
<dbReference type="InterPro" id="IPR014048">
    <property type="entry name" value="MethylDNA_cys_MeTrfase_DNA-bd"/>
</dbReference>